<dbReference type="FunFam" id="3.40.50.2000:FF:000003">
    <property type="entry name" value="Alpha-1,4 glucan phosphorylase"/>
    <property type="match status" value="1"/>
</dbReference>
<sequence>MAEDLNRELLAQCGCSIAGAKPFELHNALTKCLMNRIAPAWAESKKIYQEQKRAYYFSAEFLVGRLIFNNLLALGMTEEVRQVLRENGSDLNSLEEIEDAALGNGGLGRLAACFLDSAATLGYPLDGYGIRYRYGLFRQGLKDGFQTETADDWTRFGDPWSIRKDRDAADVDFGDFSVRAVPYDMPVIGYGGRRINTLRLWQSEPVEGFDFSKFNDQDYDGAVEGKNRAEDLSRVLYPNDSTDEGKLLRIRQQYFFCSASVQDLLRRFVERYGEDFTRLPEFTTIQLNDTHPTSAVCELVRILCEEHGMDFEPAFQTARKTFRYTNHTVMAEALETWDLELYEKAVPRVCAVLRRIDEYQKKSFLAAGGAAAKNLKACGVIRDGAAHMANLAIYGSCAVNGVAELHTEILKNSVLKEWNEISPGLIRNETNGITQRRWLALCNPELSALVTRLLGTKDWVTDLNLLSRLERFADDPAVLEQFAAVKREKKRQLSDYILKKESVSIPDDFLFDIQVKRLHEYKRQFLNALSILDLYFGIKDGSLKSFTPTAFLFGAKAAPGYARAKGIIKLINEIARLVDSDPAVRDLIRVVFVQNYNVSYAEKLVCAADLSEQISTAGTEASGTGNMKFMLNGTPTLGTYDGANIEIVRESGFENNYIFGARVEELDRIRESYDPKALLKNNPNVKRALDALTDGTLDDGGCGIFKELSDSLLEGASWHRPDQYFLLYDFDSYREARLRANSDYLDQAAFARKEFMNLVHSGKFSSDRTVTGYAEEIWQVQKT</sequence>
<evidence type="ECO:0000256" key="10">
    <source>
        <dbReference type="ARBA" id="ARBA00023277"/>
    </source>
</evidence>
<evidence type="ECO:0000313" key="15">
    <source>
        <dbReference type="Proteomes" id="UP000515909"/>
    </source>
</evidence>
<dbReference type="AlphaFoldDB" id="A0A7G8TG62"/>
<keyword evidence="9 12" id="KW-0663">Pyridoxal phosphate</keyword>
<dbReference type="GO" id="GO:0030170">
    <property type="term" value="F:pyridoxal phosphate binding"/>
    <property type="evidence" value="ECO:0007669"/>
    <property type="project" value="InterPro"/>
</dbReference>
<evidence type="ECO:0000256" key="1">
    <source>
        <dbReference type="ARBA" id="ARBA00001275"/>
    </source>
</evidence>
<comment type="cofactor">
    <cofactor evidence="2 13">
        <name>pyridoxal 5'-phosphate</name>
        <dbReference type="ChEBI" id="CHEBI:597326"/>
    </cofactor>
</comment>
<keyword evidence="8 13" id="KW-0808">Transferase</keyword>
<evidence type="ECO:0000256" key="13">
    <source>
        <dbReference type="RuleBase" id="RU000587"/>
    </source>
</evidence>
<evidence type="ECO:0000256" key="3">
    <source>
        <dbReference type="ARBA" id="ARBA00004496"/>
    </source>
</evidence>
<name>A0A7G8TG62_9FIRM</name>
<comment type="function">
    <text evidence="13">Allosteric enzyme that catalyzes the rate-limiting step in glycogen catabolism, the phosphorolytic cleavage of glycogen to produce glucose-1-phosphate, and plays a central role in maintaining cellular and organismal glucose homeostasis.</text>
</comment>
<comment type="function">
    <text evidence="11">Phosphorylase is an important allosteric enzyme in carbohydrate metabolism. Enzymes from different sources differ in their regulatory mechanisms and in their natural substrates. However, all known phosphorylases share catalytic and structural properties.</text>
</comment>
<protein>
    <recommendedName>
        <fullName evidence="13">Alpha-1,4 glucan phosphorylase</fullName>
        <ecNumber evidence="13">2.4.1.1</ecNumber>
    </recommendedName>
</protein>
<organism evidence="14 15">
    <name type="scientific">Caproicibacter fermentans</name>
    <dbReference type="NCBI Taxonomy" id="2576756"/>
    <lineage>
        <taxon>Bacteria</taxon>
        <taxon>Bacillati</taxon>
        <taxon>Bacillota</taxon>
        <taxon>Clostridia</taxon>
        <taxon>Eubacteriales</taxon>
        <taxon>Acutalibacteraceae</taxon>
        <taxon>Caproicibacter</taxon>
    </lineage>
</organism>
<evidence type="ECO:0000256" key="4">
    <source>
        <dbReference type="ARBA" id="ARBA00006047"/>
    </source>
</evidence>
<feature type="modified residue" description="N6-(pyridoxal phosphate)lysine" evidence="12">
    <location>
        <position position="628"/>
    </location>
</feature>
<evidence type="ECO:0000256" key="7">
    <source>
        <dbReference type="ARBA" id="ARBA00022676"/>
    </source>
</evidence>
<dbReference type="SUPFAM" id="SSF53756">
    <property type="entry name" value="UDP-Glycosyltransferase/glycogen phosphorylase"/>
    <property type="match status" value="1"/>
</dbReference>
<comment type="catalytic activity">
    <reaction evidence="1 13">
        <text>[(1-&gt;4)-alpha-D-glucosyl](n) + phosphate = [(1-&gt;4)-alpha-D-glucosyl](n-1) + alpha-D-glucose 1-phosphate</text>
        <dbReference type="Rhea" id="RHEA:41732"/>
        <dbReference type="Rhea" id="RHEA-COMP:9584"/>
        <dbReference type="Rhea" id="RHEA-COMP:9586"/>
        <dbReference type="ChEBI" id="CHEBI:15444"/>
        <dbReference type="ChEBI" id="CHEBI:43474"/>
        <dbReference type="ChEBI" id="CHEBI:58601"/>
        <dbReference type="EC" id="2.4.1.1"/>
    </reaction>
</comment>
<dbReference type="EC" id="2.4.1.1" evidence="13"/>
<keyword evidence="6" id="KW-0021">Allosteric enzyme</keyword>
<comment type="similarity">
    <text evidence="4 13">Belongs to the glycogen phosphorylase family.</text>
</comment>
<evidence type="ECO:0000256" key="8">
    <source>
        <dbReference type="ARBA" id="ARBA00022679"/>
    </source>
</evidence>
<dbReference type="GO" id="GO:0008184">
    <property type="term" value="F:glycogen phosphorylase activity"/>
    <property type="evidence" value="ECO:0007669"/>
    <property type="project" value="InterPro"/>
</dbReference>
<dbReference type="InterPro" id="IPR000811">
    <property type="entry name" value="Glyco_trans_35"/>
</dbReference>
<dbReference type="InterPro" id="IPR011833">
    <property type="entry name" value="Glycg_phsphrylas"/>
</dbReference>
<dbReference type="Proteomes" id="UP000515909">
    <property type="component" value="Chromosome"/>
</dbReference>
<dbReference type="InterPro" id="IPR035090">
    <property type="entry name" value="Pyridoxal_P_attach_site"/>
</dbReference>
<dbReference type="Pfam" id="PF00343">
    <property type="entry name" value="Phosphorylase"/>
    <property type="match status" value="1"/>
</dbReference>
<keyword evidence="7 13" id="KW-0328">Glycosyltransferase</keyword>
<evidence type="ECO:0000313" key="14">
    <source>
        <dbReference type="EMBL" id="QNK42603.1"/>
    </source>
</evidence>
<proteinExistence type="inferred from homology"/>
<evidence type="ECO:0000256" key="11">
    <source>
        <dbReference type="ARBA" id="ARBA00025174"/>
    </source>
</evidence>
<dbReference type="GO" id="GO:0005980">
    <property type="term" value="P:glycogen catabolic process"/>
    <property type="evidence" value="ECO:0007669"/>
    <property type="project" value="TreeGrafter"/>
</dbReference>
<dbReference type="FunFam" id="3.40.50.2000:FF:000153">
    <property type="entry name" value="Alpha-1,4 glucan phosphorylase"/>
    <property type="match status" value="1"/>
</dbReference>
<keyword evidence="5" id="KW-0963">Cytoplasm</keyword>
<keyword evidence="10 13" id="KW-0119">Carbohydrate metabolism</keyword>
<dbReference type="Gene3D" id="3.40.50.2000">
    <property type="entry name" value="Glycogen Phosphorylase B"/>
    <property type="match status" value="2"/>
</dbReference>
<evidence type="ECO:0000256" key="2">
    <source>
        <dbReference type="ARBA" id="ARBA00001933"/>
    </source>
</evidence>
<dbReference type="PROSITE" id="PS00102">
    <property type="entry name" value="PHOSPHORYLASE"/>
    <property type="match status" value="1"/>
</dbReference>
<accession>A0A7G8TG62</accession>
<comment type="subcellular location">
    <subcellularLocation>
        <location evidence="3">Cytoplasm</location>
    </subcellularLocation>
</comment>
<dbReference type="NCBIfam" id="TIGR02093">
    <property type="entry name" value="P_ylase"/>
    <property type="match status" value="1"/>
</dbReference>
<evidence type="ECO:0000256" key="9">
    <source>
        <dbReference type="ARBA" id="ARBA00022898"/>
    </source>
</evidence>
<dbReference type="EMBL" id="CP060286">
    <property type="protein sequence ID" value="QNK42603.1"/>
    <property type="molecule type" value="Genomic_DNA"/>
</dbReference>
<evidence type="ECO:0000256" key="6">
    <source>
        <dbReference type="ARBA" id="ARBA00022533"/>
    </source>
</evidence>
<gene>
    <name evidence="14" type="ORF">HCR03_10710</name>
</gene>
<dbReference type="GO" id="GO:0005737">
    <property type="term" value="C:cytoplasm"/>
    <property type="evidence" value="ECO:0007669"/>
    <property type="project" value="UniProtKB-SubCell"/>
</dbReference>
<dbReference type="PANTHER" id="PTHR11468">
    <property type="entry name" value="GLYCOGEN PHOSPHORYLASE"/>
    <property type="match status" value="1"/>
</dbReference>
<dbReference type="KEGG" id="cfem:HCR03_10710"/>
<evidence type="ECO:0000256" key="5">
    <source>
        <dbReference type="ARBA" id="ARBA00022490"/>
    </source>
</evidence>
<reference evidence="14 15" key="1">
    <citation type="submission" date="2020-08" db="EMBL/GenBank/DDBJ databases">
        <title>The isolate Caproiciproducens sp. 7D4C2 produces n-caproate at mildly acidic conditions from hexoses: genome and rBOX comparison with related strains and chain-elongating bacteria.</title>
        <authorList>
            <person name="Esquivel-Elizondo S."/>
            <person name="Bagci C."/>
            <person name="Temovska M."/>
            <person name="Jeon B.S."/>
            <person name="Bessarab I."/>
            <person name="Williams R.B.H."/>
            <person name="Huson D.H."/>
            <person name="Angenent L.T."/>
        </authorList>
    </citation>
    <scope>NUCLEOTIDE SEQUENCE [LARGE SCALE GENOMIC DNA]</scope>
    <source>
        <strain evidence="14 15">7D4C2</strain>
    </source>
</reference>
<dbReference type="PIRSF" id="PIRSF000460">
    <property type="entry name" value="Pprylas_GlgP"/>
    <property type="match status" value="1"/>
</dbReference>
<dbReference type="PANTHER" id="PTHR11468:SF3">
    <property type="entry name" value="GLYCOGEN PHOSPHORYLASE, LIVER FORM"/>
    <property type="match status" value="1"/>
</dbReference>
<evidence type="ECO:0000256" key="12">
    <source>
        <dbReference type="PIRSR" id="PIRSR000460-1"/>
    </source>
</evidence>
<dbReference type="CDD" id="cd04300">
    <property type="entry name" value="GT35_Glycogen_Phosphorylase"/>
    <property type="match status" value="1"/>
</dbReference>